<comment type="cofactor">
    <cofactor evidence="1">
        <name>heme</name>
        <dbReference type="ChEBI" id="CHEBI:30413"/>
    </cofactor>
</comment>
<keyword evidence="9" id="KW-0492">Microsome</keyword>
<dbReference type="EMBL" id="GCVX01000073">
    <property type="protein sequence ID" value="JAI18157.1"/>
    <property type="molecule type" value="Transcribed_RNA"/>
</dbReference>
<keyword evidence="7" id="KW-0479">Metal-binding</keyword>
<dbReference type="CDD" id="cd11056">
    <property type="entry name" value="CYP6-like"/>
    <property type="match status" value="1"/>
</dbReference>
<evidence type="ECO:0000256" key="7">
    <source>
        <dbReference type="ARBA" id="ARBA00022723"/>
    </source>
</evidence>
<dbReference type="GO" id="GO:0005506">
    <property type="term" value="F:iron ion binding"/>
    <property type="evidence" value="ECO:0007669"/>
    <property type="project" value="InterPro"/>
</dbReference>
<dbReference type="Gene3D" id="1.10.630.10">
    <property type="entry name" value="Cytochrome P450"/>
    <property type="match status" value="1"/>
</dbReference>
<keyword evidence="10" id="KW-0560">Oxidoreductase</keyword>
<evidence type="ECO:0000256" key="13">
    <source>
        <dbReference type="ARBA" id="ARBA00023136"/>
    </source>
</evidence>
<proteinExistence type="inferred from homology"/>
<evidence type="ECO:0000256" key="10">
    <source>
        <dbReference type="ARBA" id="ARBA00023002"/>
    </source>
</evidence>
<comment type="subcellular location">
    <subcellularLocation>
        <location evidence="3">Endoplasmic reticulum membrane</location>
        <topology evidence="3">Peripheral membrane protein</topology>
    </subcellularLocation>
    <subcellularLocation>
        <location evidence="2">Microsome membrane</location>
        <topology evidence="2">Peripheral membrane protein</topology>
    </subcellularLocation>
</comment>
<dbReference type="InterPro" id="IPR036396">
    <property type="entry name" value="Cyt_P450_sf"/>
</dbReference>
<dbReference type="Pfam" id="PF00067">
    <property type="entry name" value="p450"/>
    <property type="match status" value="1"/>
</dbReference>
<evidence type="ECO:0000256" key="11">
    <source>
        <dbReference type="ARBA" id="ARBA00023004"/>
    </source>
</evidence>
<evidence type="ECO:0000256" key="9">
    <source>
        <dbReference type="ARBA" id="ARBA00022848"/>
    </source>
</evidence>
<evidence type="ECO:0000256" key="2">
    <source>
        <dbReference type="ARBA" id="ARBA00004174"/>
    </source>
</evidence>
<comment type="catalytic activity">
    <reaction evidence="14">
        <text>an organic molecule + reduced [NADPH--hemoprotein reductase] + O2 = an alcohol + oxidized [NADPH--hemoprotein reductase] + H2O + H(+)</text>
        <dbReference type="Rhea" id="RHEA:17149"/>
        <dbReference type="Rhea" id="RHEA-COMP:11964"/>
        <dbReference type="Rhea" id="RHEA-COMP:11965"/>
        <dbReference type="ChEBI" id="CHEBI:15377"/>
        <dbReference type="ChEBI" id="CHEBI:15378"/>
        <dbReference type="ChEBI" id="CHEBI:15379"/>
        <dbReference type="ChEBI" id="CHEBI:30879"/>
        <dbReference type="ChEBI" id="CHEBI:57618"/>
        <dbReference type="ChEBI" id="CHEBI:58210"/>
        <dbReference type="ChEBI" id="CHEBI:142491"/>
        <dbReference type="EC" id="1.14.14.1"/>
    </reaction>
</comment>
<evidence type="ECO:0000256" key="14">
    <source>
        <dbReference type="ARBA" id="ARBA00047827"/>
    </source>
</evidence>
<evidence type="ECO:0000256" key="3">
    <source>
        <dbReference type="ARBA" id="ARBA00004406"/>
    </source>
</evidence>
<sequence length="372" mass="43001">MFLFLGISVVVLVLLYFYGRTNFDHWEKRGVIHEKPIPYFGNFMPVYLQQTNPADFFQKLYKKYPNERYVGIFLATKPTLVIRDPELIKNIMSTDFYHFYSRAILPHKTVIEPVLRNLFFAEGDLWRLLRQKMTPAFTTSKLKAMFPLIVGTAEKLQGLAGDAARSGAEVDVRDLMARFTTDFIGAVGFGVQGEAINDENSIFRQMGKRIFAVTKTDALRNMAKMMFPNLFKDLRFFVPMIEDNIMAIMKGVMKERNFKSSGRNDFIDQLMELKQKGKVSVESIEKQNEDGTPSSAELELDDYMMVGQLFLFFAAGFETSSSATSFTLHQLAFHPEAQRRCHDEIDEVLSRYDNKLCYDAITEMKYLEWCFK</sequence>
<evidence type="ECO:0000256" key="5">
    <source>
        <dbReference type="ARBA" id="ARBA00012109"/>
    </source>
</evidence>
<evidence type="ECO:0000313" key="15">
    <source>
        <dbReference type="EMBL" id="JAI18157.1"/>
    </source>
</evidence>
<dbReference type="EC" id="1.14.14.1" evidence="5"/>
<keyword evidence="12" id="KW-0503">Monooxygenase</keyword>
<keyword evidence="11" id="KW-0408">Iron</keyword>
<name>A0A0K8TUJ6_EPIPO</name>
<dbReference type="GO" id="GO:0005789">
    <property type="term" value="C:endoplasmic reticulum membrane"/>
    <property type="evidence" value="ECO:0007669"/>
    <property type="project" value="UniProtKB-SubCell"/>
</dbReference>
<keyword evidence="6" id="KW-0349">Heme</keyword>
<dbReference type="InterPro" id="IPR001128">
    <property type="entry name" value="Cyt_P450"/>
</dbReference>
<dbReference type="PANTHER" id="PTHR24292:SF45">
    <property type="entry name" value="CYTOCHROME P450 6G1-RELATED"/>
    <property type="match status" value="1"/>
</dbReference>
<evidence type="ECO:0000256" key="6">
    <source>
        <dbReference type="ARBA" id="ARBA00022617"/>
    </source>
</evidence>
<reference evidence="15" key="1">
    <citation type="journal article" date="2015" name="PLoS ONE">
        <title>The Peripheral Olfactory Repertoire of the Lightbrown Apple Moth, Epiphyas postvittana.</title>
        <authorList>
            <person name="Corcoran J.A."/>
            <person name="Jordan M.D."/>
            <person name="Thrimawithana A.H."/>
            <person name="Crowhurst R.N."/>
            <person name="Newcomb R.D."/>
        </authorList>
    </citation>
    <scope>NUCLEOTIDE SEQUENCE</scope>
</reference>
<evidence type="ECO:0000256" key="12">
    <source>
        <dbReference type="ARBA" id="ARBA00023033"/>
    </source>
</evidence>
<dbReference type="PRINTS" id="PR00464">
    <property type="entry name" value="EP450II"/>
</dbReference>
<dbReference type="AlphaFoldDB" id="A0A0K8TUJ6"/>
<dbReference type="GO" id="GO:0016712">
    <property type="term" value="F:oxidoreductase activity, acting on paired donors, with incorporation or reduction of molecular oxygen, reduced flavin or flavoprotein as one donor, and incorporation of one atom of oxygen"/>
    <property type="evidence" value="ECO:0007669"/>
    <property type="project" value="UniProtKB-EC"/>
</dbReference>
<dbReference type="InterPro" id="IPR002402">
    <property type="entry name" value="Cyt_P450_E_grp-II"/>
</dbReference>
<dbReference type="SUPFAM" id="SSF48264">
    <property type="entry name" value="Cytochrome P450"/>
    <property type="match status" value="1"/>
</dbReference>
<evidence type="ECO:0000256" key="4">
    <source>
        <dbReference type="ARBA" id="ARBA00010617"/>
    </source>
</evidence>
<protein>
    <recommendedName>
        <fullName evidence="5">unspecific monooxygenase</fullName>
        <ecNumber evidence="5">1.14.14.1</ecNumber>
    </recommendedName>
</protein>
<keyword evidence="8" id="KW-0256">Endoplasmic reticulum</keyword>
<evidence type="ECO:0000256" key="1">
    <source>
        <dbReference type="ARBA" id="ARBA00001971"/>
    </source>
</evidence>
<accession>A0A0K8TUJ6</accession>
<dbReference type="InterPro" id="IPR050476">
    <property type="entry name" value="Insect_CytP450_Detox"/>
</dbReference>
<dbReference type="GO" id="GO:0020037">
    <property type="term" value="F:heme binding"/>
    <property type="evidence" value="ECO:0007669"/>
    <property type="project" value="InterPro"/>
</dbReference>
<organism evidence="15">
    <name type="scientific">Epiphyas postvittana</name>
    <name type="common">Light brown apple moth</name>
    <dbReference type="NCBI Taxonomy" id="65032"/>
    <lineage>
        <taxon>Eukaryota</taxon>
        <taxon>Metazoa</taxon>
        <taxon>Ecdysozoa</taxon>
        <taxon>Arthropoda</taxon>
        <taxon>Hexapoda</taxon>
        <taxon>Insecta</taxon>
        <taxon>Pterygota</taxon>
        <taxon>Neoptera</taxon>
        <taxon>Endopterygota</taxon>
        <taxon>Lepidoptera</taxon>
        <taxon>Glossata</taxon>
        <taxon>Ditrysia</taxon>
        <taxon>Tortricoidea</taxon>
        <taxon>Tortricidae</taxon>
        <taxon>Tortricinae</taxon>
        <taxon>Epiphyas</taxon>
    </lineage>
</organism>
<dbReference type="PANTHER" id="PTHR24292">
    <property type="entry name" value="CYTOCHROME P450"/>
    <property type="match status" value="1"/>
</dbReference>
<comment type="similarity">
    <text evidence="4">Belongs to the cytochrome P450 family.</text>
</comment>
<keyword evidence="13" id="KW-0472">Membrane</keyword>
<evidence type="ECO:0000256" key="8">
    <source>
        <dbReference type="ARBA" id="ARBA00022824"/>
    </source>
</evidence>